<gene>
    <name evidence="2" type="ordered locus">Desor_2308</name>
</gene>
<name>G7WDD2_DESOD</name>
<keyword evidence="1" id="KW-0812">Transmembrane</keyword>
<protein>
    <recommendedName>
        <fullName evidence="4">DUF2178 domain-containing protein</fullName>
    </recommendedName>
</protein>
<evidence type="ECO:0000313" key="3">
    <source>
        <dbReference type="Proteomes" id="UP000006346"/>
    </source>
</evidence>
<evidence type="ECO:0000256" key="1">
    <source>
        <dbReference type="SAM" id="Phobius"/>
    </source>
</evidence>
<keyword evidence="1" id="KW-0472">Membrane</keyword>
<dbReference type="EMBL" id="CP003108">
    <property type="protein sequence ID" value="AET67901.1"/>
    <property type="molecule type" value="Genomic_DNA"/>
</dbReference>
<keyword evidence="3" id="KW-1185">Reference proteome</keyword>
<feature type="transmembrane region" description="Helical" evidence="1">
    <location>
        <begin position="116"/>
        <end position="137"/>
    </location>
</feature>
<proteinExistence type="predicted"/>
<feature type="transmembrane region" description="Helical" evidence="1">
    <location>
        <begin position="39"/>
        <end position="57"/>
    </location>
</feature>
<dbReference type="Proteomes" id="UP000006346">
    <property type="component" value="Chromosome"/>
</dbReference>
<dbReference type="InterPro" id="IPR019235">
    <property type="entry name" value="DUF2178_TM"/>
</dbReference>
<dbReference type="AlphaFoldDB" id="G7WDD2"/>
<evidence type="ECO:0008006" key="4">
    <source>
        <dbReference type="Google" id="ProtNLM"/>
    </source>
</evidence>
<dbReference type="Pfam" id="PF09946">
    <property type="entry name" value="DUF2178"/>
    <property type="match status" value="1"/>
</dbReference>
<organism evidence="2 3">
    <name type="scientific">Desulfosporosinus orientis (strain ATCC 19365 / DSM 765 / NCIMB 8382 / VKM B-1628 / Singapore I)</name>
    <name type="common">Desulfotomaculum orientis</name>
    <dbReference type="NCBI Taxonomy" id="768706"/>
    <lineage>
        <taxon>Bacteria</taxon>
        <taxon>Bacillati</taxon>
        <taxon>Bacillota</taxon>
        <taxon>Clostridia</taxon>
        <taxon>Eubacteriales</taxon>
        <taxon>Desulfitobacteriaceae</taxon>
        <taxon>Desulfosporosinus</taxon>
    </lineage>
</organism>
<dbReference type="OrthoDB" id="5196985at2"/>
<evidence type="ECO:0000313" key="2">
    <source>
        <dbReference type="EMBL" id="AET67901.1"/>
    </source>
</evidence>
<feature type="transmembrane region" description="Helical" evidence="1">
    <location>
        <begin position="7"/>
        <end position="27"/>
    </location>
</feature>
<dbReference type="HOGENOM" id="CLU_1822265_0_0_9"/>
<sequence length="141" mass="15753">MNTKTKTIFYYGMIALLGIIFIIVGAILQSDNAISHRMIWSGFGLLAVGIIFMTVALKVQKIETSDKGLQQFHNAQFDERNQFIVGKSSSITIDVTQGFSILACCVFSFFGMNNYAYIIAGYIVISSVLRLGVSMYLRHKF</sequence>
<reference evidence="2 3" key="2">
    <citation type="journal article" date="2012" name="J. Bacteriol.">
        <title>Complete genome sequences of Desulfosporosinus orientis DSM765T, Desulfosporosinus youngiae DSM17734T, Desulfosporosinus meridiei DSM13257T, and Desulfosporosinus acidiphilus DSM22704T.</title>
        <authorList>
            <person name="Pester M."/>
            <person name="Brambilla E."/>
            <person name="Alazard D."/>
            <person name="Rattei T."/>
            <person name="Weinmaier T."/>
            <person name="Han J."/>
            <person name="Lucas S."/>
            <person name="Lapidus A."/>
            <person name="Cheng J.F."/>
            <person name="Goodwin L."/>
            <person name="Pitluck S."/>
            <person name="Peters L."/>
            <person name="Ovchinnikova G."/>
            <person name="Teshima H."/>
            <person name="Detter J.C."/>
            <person name="Han C.S."/>
            <person name="Tapia R."/>
            <person name="Land M.L."/>
            <person name="Hauser L."/>
            <person name="Kyrpides N.C."/>
            <person name="Ivanova N.N."/>
            <person name="Pagani I."/>
            <person name="Huntmann M."/>
            <person name="Wei C.L."/>
            <person name="Davenport K.W."/>
            <person name="Daligault H."/>
            <person name="Chain P.S."/>
            <person name="Chen A."/>
            <person name="Mavromatis K."/>
            <person name="Markowitz V."/>
            <person name="Szeto E."/>
            <person name="Mikhailova N."/>
            <person name="Pati A."/>
            <person name="Wagner M."/>
            <person name="Woyke T."/>
            <person name="Ollivier B."/>
            <person name="Klenk H.P."/>
            <person name="Spring S."/>
            <person name="Loy A."/>
        </authorList>
    </citation>
    <scope>NUCLEOTIDE SEQUENCE [LARGE SCALE GENOMIC DNA]</scope>
    <source>
        <strain evidence="3">ATCC 19365 / DSM 765 / NCIMB 8382 / VKM B-1628</strain>
    </source>
</reference>
<reference evidence="3" key="1">
    <citation type="submission" date="2011-11" db="EMBL/GenBank/DDBJ databases">
        <title>Complete sequence of Desulfosporosinus orientis DSM 765.</title>
        <authorList>
            <person name="Lucas S."/>
            <person name="Han J."/>
            <person name="Lapidus A."/>
            <person name="Cheng J.-F."/>
            <person name="Goodwin L."/>
            <person name="Pitluck S."/>
            <person name="Peters L."/>
            <person name="Ovchinnikova G."/>
            <person name="Teshima H."/>
            <person name="Detter J.C."/>
            <person name="Han C."/>
            <person name="Tapia R."/>
            <person name="Land M."/>
            <person name="Hauser L."/>
            <person name="Kyrpides N."/>
            <person name="Ivanova N."/>
            <person name="Pagani I."/>
            <person name="Pester M."/>
            <person name="Spring S."/>
            <person name="Ollivier B."/>
            <person name="Rattei T."/>
            <person name="Klenk H.-P."/>
            <person name="Wagner M."/>
            <person name="Loy A."/>
            <person name="Woyke T."/>
        </authorList>
    </citation>
    <scope>NUCLEOTIDE SEQUENCE [LARGE SCALE GENOMIC DNA]</scope>
    <source>
        <strain evidence="3">ATCC 19365 / DSM 765 / NCIMB 8382 / VKM B-1628</strain>
    </source>
</reference>
<dbReference type="RefSeq" id="WP_014184710.1">
    <property type="nucleotide sequence ID" value="NC_016584.1"/>
</dbReference>
<accession>G7WDD2</accession>
<feature type="transmembrane region" description="Helical" evidence="1">
    <location>
        <begin position="91"/>
        <end position="110"/>
    </location>
</feature>
<dbReference type="KEGG" id="dor:Desor_2308"/>
<keyword evidence="1" id="KW-1133">Transmembrane helix</keyword>